<dbReference type="Gene3D" id="3.40.50.150">
    <property type="entry name" value="Vaccinia Virus protein VP39"/>
    <property type="match status" value="1"/>
</dbReference>
<sequence length="293" mass="32554">MSIADANRKYFDQISDSYDDKPWFAKANKQVTEALRARLDRVGIPFANTGASADSQQVSQLDYACGTGLLSRIYGPYVTITRGIDVSPKMVANFNSRAQAAGLSESTIHAVLGDLLDKANPTPAEVSGPEWQNFDLVTVGYAFHHFEDVVHAAERLKERLRPGGVMVITDFLEGGDLKADENGDPIPGTEGNHFTHHHHHHGHDHGEETQHHENHHHGHDNKEDVDSPTRDASIVTPHFTLENVKKFLIKAGFVDVDAVSMGERVYMVFGGHQLWRTVLFAKGRRPVEEKPEL</sequence>
<proteinExistence type="predicted"/>
<evidence type="ECO:0000313" key="7">
    <source>
        <dbReference type="Proteomes" id="UP000800094"/>
    </source>
</evidence>
<dbReference type="GO" id="GO:0032259">
    <property type="term" value="P:methylation"/>
    <property type="evidence" value="ECO:0007669"/>
    <property type="project" value="UniProtKB-KW"/>
</dbReference>
<keyword evidence="1 6" id="KW-0489">Methyltransferase</keyword>
<dbReference type="InterPro" id="IPR013216">
    <property type="entry name" value="Methyltransf_11"/>
</dbReference>
<dbReference type="EMBL" id="ML987189">
    <property type="protein sequence ID" value="KAF2257205.1"/>
    <property type="molecule type" value="Genomic_DNA"/>
</dbReference>
<reference evidence="6" key="1">
    <citation type="journal article" date="2020" name="Stud. Mycol.">
        <title>101 Dothideomycetes genomes: a test case for predicting lifestyles and emergence of pathogens.</title>
        <authorList>
            <person name="Haridas S."/>
            <person name="Albert R."/>
            <person name="Binder M."/>
            <person name="Bloem J."/>
            <person name="Labutti K."/>
            <person name="Salamov A."/>
            <person name="Andreopoulos B."/>
            <person name="Baker S."/>
            <person name="Barry K."/>
            <person name="Bills G."/>
            <person name="Bluhm B."/>
            <person name="Cannon C."/>
            <person name="Castanera R."/>
            <person name="Culley D."/>
            <person name="Daum C."/>
            <person name="Ezra D."/>
            <person name="Gonzalez J."/>
            <person name="Henrissat B."/>
            <person name="Kuo A."/>
            <person name="Liang C."/>
            <person name="Lipzen A."/>
            <person name="Lutzoni F."/>
            <person name="Magnuson J."/>
            <person name="Mondo S."/>
            <person name="Nolan M."/>
            <person name="Ohm R."/>
            <person name="Pangilinan J."/>
            <person name="Park H.-J."/>
            <person name="Ramirez L."/>
            <person name="Alfaro M."/>
            <person name="Sun H."/>
            <person name="Tritt A."/>
            <person name="Yoshinaga Y."/>
            <person name="Zwiers L.-H."/>
            <person name="Turgeon B."/>
            <person name="Goodwin S."/>
            <person name="Spatafora J."/>
            <person name="Crous P."/>
            <person name="Grigoriev I."/>
        </authorList>
    </citation>
    <scope>NUCLEOTIDE SEQUENCE</scope>
    <source>
        <strain evidence="6">CBS 122368</strain>
    </source>
</reference>
<organism evidence="6 7">
    <name type="scientific">Trematosphaeria pertusa</name>
    <dbReference type="NCBI Taxonomy" id="390896"/>
    <lineage>
        <taxon>Eukaryota</taxon>
        <taxon>Fungi</taxon>
        <taxon>Dikarya</taxon>
        <taxon>Ascomycota</taxon>
        <taxon>Pezizomycotina</taxon>
        <taxon>Dothideomycetes</taxon>
        <taxon>Pleosporomycetidae</taxon>
        <taxon>Pleosporales</taxon>
        <taxon>Massarineae</taxon>
        <taxon>Trematosphaeriaceae</taxon>
        <taxon>Trematosphaeria</taxon>
    </lineage>
</organism>
<evidence type="ECO:0000256" key="2">
    <source>
        <dbReference type="ARBA" id="ARBA00022679"/>
    </source>
</evidence>
<dbReference type="GeneID" id="54581050"/>
<protein>
    <submittedName>
        <fullName evidence="6">S-adenosyl-L-methionine-dependent methyltransferase</fullName>
    </submittedName>
</protein>
<dbReference type="SUPFAM" id="SSF53335">
    <property type="entry name" value="S-adenosyl-L-methionine-dependent methyltransferases"/>
    <property type="match status" value="1"/>
</dbReference>
<dbReference type="OrthoDB" id="3647at2759"/>
<keyword evidence="3" id="KW-0949">S-adenosyl-L-methionine</keyword>
<evidence type="ECO:0000256" key="4">
    <source>
        <dbReference type="SAM" id="MobiDB-lite"/>
    </source>
</evidence>
<dbReference type="Pfam" id="PF08241">
    <property type="entry name" value="Methyltransf_11"/>
    <property type="match status" value="1"/>
</dbReference>
<feature type="compositionally biased region" description="Basic residues" evidence="4">
    <location>
        <begin position="194"/>
        <end position="203"/>
    </location>
</feature>
<evidence type="ECO:0000313" key="6">
    <source>
        <dbReference type="EMBL" id="KAF2257205.1"/>
    </source>
</evidence>
<accession>A0A6A6J2Y3</accession>
<evidence type="ECO:0000259" key="5">
    <source>
        <dbReference type="Pfam" id="PF08241"/>
    </source>
</evidence>
<keyword evidence="7" id="KW-1185">Reference proteome</keyword>
<feature type="region of interest" description="Disordered" evidence="4">
    <location>
        <begin position="177"/>
        <end position="230"/>
    </location>
</feature>
<dbReference type="Proteomes" id="UP000800094">
    <property type="component" value="Unassembled WGS sequence"/>
</dbReference>
<feature type="compositionally biased region" description="Basic and acidic residues" evidence="4">
    <location>
        <begin position="220"/>
        <end position="229"/>
    </location>
</feature>
<dbReference type="PANTHER" id="PTHR43464">
    <property type="entry name" value="METHYLTRANSFERASE"/>
    <property type="match status" value="1"/>
</dbReference>
<evidence type="ECO:0000256" key="3">
    <source>
        <dbReference type="ARBA" id="ARBA00022691"/>
    </source>
</evidence>
<dbReference type="InterPro" id="IPR029063">
    <property type="entry name" value="SAM-dependent_MTases_sf"/>
</dbReference>
<dbReference type="CDD" id="cd02440">
    <property type="entry name" value="AdoMet_MTases"/>
    <property type="match status" value="1"/>
</dbReference>
<gene>
    <name evidence="6" type="ORF">BU26DRAFT_513908</name>
</gene>
<keyword evidence="2 6" id="KW-0808">Transferase</keyword>
<feature type="domain" description="Methyltransferase type 11" evidence="5">
    <location>
        <begin position="61"/>
        <end position="168"/>
    </location>
</feature>
<dbReference type="GO" id="GO:0008757">
    <property type="term" value="F:S-adenosylmethionine-dependent methyltransferase activity"/>
    <property type="evidence" value="ECO:0007669"/>
    <property type="project" value="InterPro"/>
</dbReference>
<evidence type="ECO:0000256" key="1">
    <source>
        <dbReference type="ARBA" id="ARBA00022603"/>
    </source>
</evidence>
<dbReference type="PANTHER" id="PTHR43464:SF19">
    <property type="entry name" value="UBIQUINONE BIOSYNTHESIS O-METHYLTRANSFERASE, MITOCHONDRIAL"/>
    <property type="match status" value="1"/>
</dbReference>
<dbReference type="RefSeq" id="XP_033692209.1">
    <property type="nucleotide sequence ID" value="XM_033827720.1"/>
</dbReference>
<dbReference type="AlphaFoldDB" id="A0A6A6J2Y3"/>
<name>A0A6A6J2Y3_9PLEO</name>